<dbReference type="InterPro" id="IPR009078">
    <property type="entry name" value="Ferritin-like_SF"/>
</dbReference>
<sequence length="280" mass="29982">MTSNDASDTTGTSDAGPAPAGFTVWVEHFVANRATQLAMEREVDWGAPCTVAPAARAALVRSFQRFELGEDGDGARLLAKARRAGDPVYVEALQRLVVEEQRHSALFRRGLEHLGAPRLDEHWSDAVFTRLRRLLGLRTELALFLVAESVAMDYFTALATRAPDPVLRGIGRRVASDEVHHLRFQADRLRQGFAGVPRVVRAGVGVLWTVVAAGAATVLVVDHGGALRACGLRRGRVWLDGTRRFAAQARLVLGTPEAGMLGPAPAEAVVAATGAGGRRG</sequence>
<evidence type="ECO:0000313" key="1">
    <source>
        <dbReference type="EMBL" id="GGI05117.1"/>
    </source>
</evidence>
<evidence type="ECO:0000313" key="2">
    <source>
        <dbReference type="Proteomes" id="UP000632535"/>
    </source>
</evidence>
<accession>A0ABQ2B3F1</accession>
<organism evidence="1 2">
    <name type="scientific">Isoptericola cucumis</name>
    <dbReference type="NCBI Taxonomy" id="1776856"/>
    <lineage>
        <taxon>Bacteria</taxon>
        <taxon>Bacillati</taxon>
        <taxon>Actinomycetota</taxon>
        <taxon>Actinomycetes</taxon>
        <taxon>Micrococcales</taxon>
        <taxon>Promicromonosporaceae</taxon>
        <taxon>Isoptericola</taxon>
    </lineage>
</organism>
<dbReference type="Proteomes" id="UP000632535">
    <property type="component" value="Unassembled WGS sequence"/>
</dbReference>
<keyword evidence="2" id="KW-1185">Reference proteome</keyword>
<reference evidence="2" key="1">
    <citation type="journal article" date="2019" name="Int. J. Syst. Evol. Microbiol.">
        <title>The Global Catalogue of Microorganisms (GCM) 10K type strain sequencing project: providing services to taxonomists for standard genome sequencing and annotation.</title>
        <authorList>
            <consortium name="The Broad Institute Genomics Platform"/>
            <consortium name="The Broad Institute Genome Sequencing Center for Infectious Disease"/>
            <person name="Wu L."/>
            <person name="Ma J."/>
        </authorList>
    </citation>
    <scope>NUCLEOTIDE SEQUENCE [LARGE SCALE GENOMIC DNA]</scope>
    <source>
        <strain evidence="2">CCM 8653</strain>
    </source>
</reference>
<dbReference type="InterPro" id="IPR012348">
    <property type="entry name" value="RNR-like"/>
</dbReference>
<name>A0ABQ2B3F1_9MICO</name>
<protein>
    <recommendedName>
        <fullName evidence="3">Ferritin-like domain-containing protein</fullName>
    </recommendedName>
</protein>
<dbReference type="EMBL" id="BMDG01000002">
    <property type="protein sequence ID" value="GGI05117.1"/>
    <property type="molecule type" value="Genomic_DNA"/>
</dbReference>
<dbReference type="SUPFAM" id="SSF47240">
    <property type="entry name" value="Ferritin-like"/>
    <property type="match status" value="1"/>
</dbReference>
<gene>
    <name evidence="1" type="ORF">GCM10007368_04550</name>
</gene>
<comment type="caution">
    <text evidence="1">The sequence shown here is derived from an EMBL/GenBank/DDBJ whole genome shotgun (WGS) entry which is preliminary data.</text>
</comment>
<dbReference type="Gene3D" id="1.10.620.20">
    <property type="entry name" value="Ribonucleotide Reductase, subunit A"/>
    <property type="match status" value="1"/>
</dbReference>
<proteinExistence type="predicted"/>
<dbReference type="CDD" id="cd00657">
    <property type="entry name" value="Ferritin_like"/>
    <property type="match status" value="1"/>
</dbReference>
<dbReference type="RefSeq" id="WP_188522052.1">
    <property type="nucleotide sequence ID" value="NZ_BMDG01000002.1"/>
</dbReference>
<evidence type="ECO:0008006" key="3">
    <source>
        <dbReference type="Google" id="ProtNLM"/>
    </source>
</evidence>